<dbReference type="Gene3D" id="3.40.630.10">
    <property type="entry name" value="Zn peptidases"/>
    <property type="match status" value="1"/>
</dbReference>
<keyword evidence="8" id="KW-0862">Zinc</keyword>
<keyword evidence="9" id="KW-0106">Calcium</keyword>
<comment type="function">
    <text evidence="13">Aminopeptidase with broad substrate specificity. Has lower activity with substrates that have Asp or Glu in the P2' position, or Pro in the P3' position. Lacks activity with substrates that have both Pro in the P3' position and Asp or Glu in the P2' position. Lacks carboxypeptidase activity. Lacks dipeptidyl-peptidase IV type activity.</text>
</comment>
<sequence>MAGGWSTTKVAILGVTVFALSLTIGVLAGYFGRRVPETANSSPDGVVLTGVTAKIISDADPRISKLLLNEISAENIRQNLKDYASHPHLAGTPADLQQAEHLKQTWLEQGLDRVDILGYDVLLSYPKDGDPNIISLVKAGTTVFESQREEKELRPEDIHPEDKIVPPFNAYSPAGDVESNRLIYANYGREEDFHWLSVNKSVNFTDAIVLARYGKIFRSNKVKLAAELGAKAVILYSDPHDYTSPTDNSSYPNSWWLPSTGVQRGTVKRVDGDPTTYLYPSLDSAYREDASPIYLRFQLIQSAMEMLNSFYTYLAKSKMVLVKDLYSPSFACYIRLGGEEVPESWRGSIPGVTYRFGGEFPESDLKVKVHITTHNVRRKTYNVIGYIDGAVEPDRYVVVGNHRDGWVYGSVDPSSATAVMIEASRALTSVMKSSNWRPRRTIVFCSWGAEEHGLVGSTEFTEHFSKILGQKAVAYLNADIALEGTDFMRFKASPMFYPAVMAAAKKIPNPNPAEVAAGRTTAFDTWLYHIPSDDPTKPRVFAVGSGSDYSSFLNVLGIPCLEPRYTWNYDKWKISSYPMYHSVYETFFLMDNITDPGFKYSKAVTQVWAELVRDVSDAMILPLDAKSLSDYISVESKKIFSKYGDSMRANNLTSDIEYFNEAVTQLQKDVDDFVASTSQINKDNPYAVREVNDKLMNLHRNFLDPQGLPGRPIYKNILSSPSQFNSYAGAVFPGITDSLHRIEINTDPDKWKKVQKNMSIATYLIGSAASSLRKSTHFTRTE</sequence>
<evidence type="ECO:0000256" key="8">
    <source>
        <dbReference type="ARBA" id="ARBA00022833"/>
    </source>
</evidence>
<evidence type="ECO:0000256" key="12">
    <source>
        <dbReference type="ARBA" id="ARBA00023180"/>
    </source>
</evidence>
<dbReference type="InterPro" id="IPR007484">
    <property type="entry name" value="Peptidase_M28"/>
</dbReference>
<dbReference type="InterPro" id="IPR036757">
    <property type="entry name" value="TFR-like_dimer_dom_sf"/>
</dbReference>
<evidence type="ECO:0000256" key="9">
    <source>
        <dbReference type="ARBA" id="ARBA00022837"/>
    </source>
</evidence>
<comment type="cofactor">
    <cofactor evidence="1">
        <name>Zn(2+)</name>
        <dbReference type="ChEBI" id="CHEBI:29105"/>
    </cofactor>
</comment>
<dbReference type="PANTHER" id="PTHR10404:SF77">
    <property type="entry name" value="GLUTAMATE CARBOXYPEPTIDASE 2 HOMOLOG"/>
    <property type="match status" value="1"/>
</dbReference>
<dbReference type="GO" id="GO:0004177">
    <property type="term" value="F:aminopeptidase activity"/>
    <property type="evidence" value="ECO:0007669"/>
    <property type="project" value="UniProtKB-KW"/>
</dbReference>
<evidence type="ECO:0000259" key="17">
    <source>
        <dbReference type="Pfam" id="PF02225"/>
    </source>
</evidence>
<dbReference type="OrthoDB" id="5841748at2759"/>
<dbReference type="GO" id="GO:0006508">
    <property type="term" value="P:proteolysis"/>
    <property type="evidence" value="ECO:0007669"/>
    <property type="project" value="UniProtKB-KW"/>
</dbReference>
<evidence type="ECO:0000313" key="21">
    <source>
        <dbReference type="Proteomes" id="UP000593567"/>
    </source>
</evidence>
<evidence type="ECO:0000313" key="20">
    <source>
        <dbReference type="EMBL" id="KAF6019350.1"/>
    </source>
</evidence>
<keyword evidence="11" id="KW-1015">Disulfide bond</keyword>
<evidence type="ECO:0000256" key="11">
    <source>
        <dbReference type="ARBA" id="ARBA00023157"/>
    </source>
</evidence>
<evidence type="ECO:0000256" key="1">
    <source>
        <dbReference type="ARBA" id="ARBA00001947"/>
    </source>
</evidence>
<dbReference type="Pfam" id="PF04253">
    <property type="entry name" value="TFR_dimer"/>
    <property type="match status" value="1"/>
</dbReference>
<accession>A0A7J7IZN7</accession>
<keyword evidence="4" id="KW-0031">Aminopeptidase</keyword>
<keyword evidence="16" id="KW-1133">Transmembrane helix</keyword>
<dbReference type="PANTHER" id="PTHR10404">
    <property type="entry name" value="N-ACETYLATED-ALPHA-LINKED ACIDIC DIPEPTIDASE"/>
    <property type="match status" value="1"/>
</dbReference>
<evidence type="ECO:0000259" key="18">
    <source>
        <dbReference type="Pfam" id="PF04253"/>
    </source>
</evidence>
<evidence type="ECO:0000256" key="15">
    <source>
        <dbReference type="ARBA" id="ARBA00081462"/>
    </source>
</evidence>
<dbReference type="FunFam" id="1.20.930.40:FF:000001">
    <property type="entry name" value="N-acetylated-alpha-linked acidic dipeptidase 2"/>
    <property type="match status" value="1"/>
</dbReference>
<feature type="transmembrane region" description="Helical" evidence="16">
    <location>
        <begin position="12"/>
        <end position="32"/>
    </location>
</feature>
<protein>
    <recommendedName>
        <fullName evidence="14">Aminopeptidase NAALADL1</fullName>
    </recommendedName>
    <alternativeName>
        <fullName evidence="15">N-acetylated-alpha-linked acidic dipeptidase-like protein</fullName>
    </alternativeName>
</protein>
<dbReference type="Proteomes" id="UP000593567">
    <property type="component" value="Unassembled WGS sequence"/>
</dbReference>
<keyword evidence="16" id="KW-0812">Transmembrane</keyword>
<keyword evidence="5" id="KW-0645">Protease</keyword>
<organism evidence="20 21">
    <name type="scientific">Bugula neritina</name>
    <name type="common">Brown bryozoan</name>
    <name type="synonym">Sertularia neritina</name>
    <dbReference type="NCBI Taxonomy" id="10212"/>
    <lineage>
        <taxon>Eukaryota</taxon>
        <taxon>Metazoa</taxon>
        <taxon>Spiralia</taxon>
        <taxon>Lophotrochozoa</taxon>
        <taxon>Bryozoa</taxon>
        <taxon>Gymnolaemata</taxon>
        <taxon>Cheilostomatida</taxon>
        <taxon>Flustrina</taxon>
        <taxon>Buguloidea</taxon>
        <taxon>Bugulidae</taxon>
        <taxon>Bugula</taxon>
    </lineage>
</organism>
<evidence type="ECO:0000259" key="19">
    <source>
        <dbReference type="Pfam" id="PF04389"/>
    </source>
</evidence>
<dbReference type="GO" id="GO:0004180">
    <property type="term" value="F:carboxypeptidase activity"/>
    <property type="evidence" value="ECO:0007669"/>
    <property type="project" value="TreeGrafter"/>
</dbReference>
<gene>
    <name evidence="20" type="ORF">EB796_022317</name>
</gene>
<dbReference type="InterPro" id="IPR003137">
    <property type="entry name" value="PA_domain"/>
</dbReference>
<evidence type="ECO:0000256" key="4">
    <source>
        <dbReference type="ARBA" id="ARBA00022438"/>
    </source>
</evidence>
<dbReference type="GO" id="GO:0016324">
    <property type="term" value="C:apical plasma membrane"/>
    <property type="evidence" value="ECO:0007669"/>
    <property type="project" value="UniProtKB-SubCell"/>
</dbReference>
<dbReference type="GO" id="GO:0046872">
    <property type="term" value="F:metal ion binding"/>
    <property type="evidence" value="ECO:0007669"/>
    <property type="project" value="UniProtKB-KW"/>
</dbReference>
<keyword evidence="7" id="KW-0378">Hydrolase</keyword>
<dbReference type="Gene3D" id="1.20.930.40">
    <property type="entry name" value="Transferrin receptor-like, dimerisation domain"/>
    <property type="match status" value="1"/>
</dbReference>
<dbReference type="SUPFAM" id="SSF47672">
    <property type="entry name" value="Transferrin receptor-like dimerisation domain"/>
    <property type="match status" value="1"/>
</dbReference>
<dbReference type="GO" id="GO:0008237">
    <property type="term" value="F:metallopeptidase activity"/>
    <property type="evidence" value="ECO:0007669"/>
    <property type="project" value="UniProtKB-KW"/>
</dbReference>
<evidence type="ECO:0000256" key="5">
    <source>
        <dbReference type="ARBA" id="ARBA00022670"/>
    </source>
</evidence>
<dbReference type="FunFam" id="3.40.630.10:FF:000101">
    <property type="entry name" value="N-acetylated alpha-linked acidic dipeptidase like 1"/>
    <property type="match status" value="1"/>
</dbReference>
<name>A0A7J7IZN7_BUGNE</name>
<dbReference type="Gene3D" id="3.50.30.30">
    <property type="match status" value="1"/>
</dbReference>
<dbReference type="EMBL" id="VXIV02003235">
    <property type="protein sequence ID" value="KAF6019350.1"/>
    <property type="molecule type" value="Genomic_DNA"/>
</dbReference>
<evidence type="ECO:0000256" key="16">
    <source>
        <dbReference type="SAM" id="Phobius"/>
    </source>
</evidence>
<evidence type="ECO:0000256" key="6">
    <source>
        <dbReference type="ARBA" id="ARBA00022723"/>
    </source>
</evidence>
<comment type="similarity">
    <text evidence="3">Belongs to the peptidase M28 family. M28B subfamily.</text>
</comment>
<keyword evidence="12" id="KW-0325">Glycoprotein</keyword>
<dbReference type="InterPro" id="IPR007365">
    <property type="entry name" value="TFR-like_dimer_dom"/>
</dbReference>
<evidence type="ECO:0000256" key="14">
    <source>
        <dbReference type="ARBA" id="ARBA00068168"/>
    </source>
</evidence>
<evidence type="ECO:0000256" key="10">
    <source>
        <dbReference type="ARBA" id="ARBA00023049"/>
    </source>
</evidence>
<feature type="domain" description="PA" evidence="17">
    <location>
        <begin position="182"/>
        <end position="268"/>
    </location>
</feature>
<keyword evidence="21" id="KW-1185">Reference proteome</keyword>
<dbReference type="InterPro" id="IPR046450">
    <property type="entry name" value="PA_dom_sf"/>
</dbReference>
<evidence type="ECO:0000256" key="2">
    <source>
        <dbReference type="ARBA" id="ARBA00004221"/>
    </source>
</evidence>
<comment type="caution">
    <text evidence="20">The sequence shown here is derived from an EMBL/GenBank/DDBJ whole genome shotgun (WGS) entry which is preliminary data.</text>
</comment>
<evidence type="ECO:0000256" key="7">
    <source>
        <dbReference type="ARBA" id="ARBA00022801"/>
    </source>
</evidence>
<evidence type="ECO:0000256" key="3">
    <source>
        <dbReference type="ARBA" id="ARBA00005634"/>
    </source>
</evidence>
<dbReference type="AlphaFoldDB" id="A0A7J7IZN7"/>
<keyword evidence="10" id="KW-0482">Metalloprotease</keyword>
<dbReference type="Pfam" id="PF04389">
    <property type="entry name" value="Peptidase_M28"/>
    <property type="match status" value="1"/>
</dbReference>
<dbReference type="InterPro" id="IPR039373">
    <property type="entry name" value="Peptidase_M28B"/>
</dbReference>
<reference evidence="20" key="1">
    <citation type="submission" date="2020-06" db="EMBL/GenBank/DDBJ databases">
        <title>Draft genome of Bugula neritina, a colonial animal packing powerful symbionts and potential medicines.</title>
        <authorList>
            <person name="Rayko M."/>
        </authorList>
    </citation>
    <scope>NUCLEOTIDE SEQUENCE [LARGE SCALE GENOMIC DNA]</scope>
    <source>
        <strain evidence="20">Kwan_BN1</strain>
    </source>
</reference>
<comment type="subcellular location">
    <subcellularLocation>
        <location evidence="2">Apical cell membrane</location>
    </subcellularLocation>
</comment>
<feature type="domain" description="Transferrin receptor-like dimerisation" evidence="18">
    <location>
        <begin position="651"/>
        <end position="772"/>
    </location>
</feature>
<evidence type="ECO:0000256" key="13">
    <source>
        <dbReference type="ARBA" id="ARBA00059290"/>
    </source>
</evidence>
<dbReference type="SUPFAM" id="SSF53187">
    <property type="entry name" value="Zn-dependent exopeptidases"/>
    <property type="match status" value="1"/>
</dbReference>
<keyword evidence="16" id="KW-0472">Membrane</keyword>
<keyword evidence="6" id="KW-0479">Metal-binding</keyword>
<feature type="domain" description="Peptidase M28" evidence="19">
    <location>
        <begin position="382"/>
        <end position="572"/>
    </location>
</feature>
<dbReference type="SUPFAM" id="SSF52025">
    <property type="entry name" value="PA domain"/>
    <property type="match status" value="1"/>
</dbReference>
<dbReference type="CDD" id="cd08022">
    <property type="entry name" value="M28_PSMA_like"/>
    <property type="match status" value="1"/>
</dbReference>
<proteinExistence type="inferred from homology"/>
<dbReference type="Pfam" id="PF02225">
    <property type="entry name" value="PA"/>
    <property type="match status" value="1"/>
</dbReference>